<evidence type="ECO:0000256" key="8">
    <source>
        <dbReference type="SAM" id="SignalP"/>
    </source>
</evidence>
<evidence type="ECO:0000256" key="3">
    <source>
        <dbReference type="ARBA" id="ARBA00006958"/>
    </source>
</evidence>
<dbReference type="EMBL" id="HAEJ01003087">
    <property type="protein sequence ID" value="SBS43544.1"/>
    <property type="molecule type" value="Transcribed_RNA"/>
</dbReference>
<evidence type="ECO:0000256" key="1">
    <source>
        <dbReference type="ARBA" id="ARBA00001968"/>
    </source>
</evidence>
<organism evidence="11">
    <name type="scientific">Nothobranchius furzeri</name>
    <name type="common">Turquoise killifish</name>
    <dbReference type="NCBI Taxonomy" id="105023"/>
    <lineage>
        <taxon>Eukaryota</taxon>
        <taxon>Metazoa</taxon>
        <taxon>Chordata</taxon>
        <taxon>Craniata</taxon>
        <taxon>Vertebrata</taxon>
        <taxon>Euteleostomi</taxon>
        <taxon>Actinopterygii</taxon>
        <taxon>Neopterygii</taxon>
        <taxon>Teleostei</taxon>
        <taxon>Neoteleostei</taxon>
        <taxon>Acanthomorphata</taxon>
        <taxon>Ovalentaria</taxon>
        <taxon>Atherinomorphae</taxon>
        <taxon>Cyprinodontiformes</taxon>
        <taxon>Nothobranchiidae</taxon>
        <taxon>Nothobranchius</taxon>
    </lineage>
</organism>
<evidence type="ECO:0000256" key="7">
    <source>
        <dbReference type="ARBA" id="ARBA00023242"/>
    </source>
</evidence>
<comment type="similarity">
    <text evidence="3">Belongs to the HARBI1 family.</text>
</comment>
<dbReference type="PANTHER" id="PTHR22930">
    <property type="match status" value="1"/>
</dbReference>
<keyword evidence="7" id="KW-0539">Nucleus</keyword>
<evidence type="ECO:0000256" key="2">
    <source>
        <dbReference type="ARBA" id="ARBA00004123"/>
    </source>
</evidence>
<evidence type="ECO:0000259" key="9">
    <source>
        <dbReference type="Pfam" id="PF13359"/>
    </source>
</evidence>
<keyword evidence="8" id="KW-0732">Signal</keyword>
<keyword evidence="4" id="KW-0540">Nuclease</keyword>
<evidence type="ECO:0000313" key="11">
    <source>
        <dbReference type="EMBL" id="SBS44009.1"/>
    </source>
</evidence>
<sequence>MENFVVLFFMVLRLWLVLGARLRARQAERRRLRQLRRMKSAKRRRDMQEAILKQYNTLLRLRQRRRRILVIAKILILTNFHTDYFNRKRWHTLILQAVVDGKGLFWNVFVGLPGSVTDVRVLRLSSIWDLASRGNLFPDYSIQIAGVDFGYCILDDSAYPLQDWLLKPFTDTGRLTEQQLLFSKKFSRARVVVENAFGRLKGRWRCLLKRNDCDVSLVRSMILTCCALHNLCESHGENYNNV</sequence>
<dbReference type="InterPro" id="IPR027806">
    <property type="entry name" value="HARBI1_dom"/>
</dbReference>
<evidence type="ECO:0000256" key="5">
    <source>
        <dbReference type="ARBA" id="ARBA00022723"/>
    </source>
</evidence>
<reference evidence="11" key="2">
    <citation type="submission" date="2016-06" db="EMBL/GenBank/DDBJ databases">
        <title>The genome of a short-lived fish provides insights into sex chromosome evolution and the genetic control of aging.</title>
        <authorList>
            <person name="Reichwald K."/>
            <person name="Felder M."/>
            <person name="Petzold A."/>
            <person name="Koch P."/>
            <person name="Groth M."/>
            <person name="Platzer M."/>
        </authorList>
    </citation>
    <scope>NUCLEOTIDE SEQUENCE</scope>
    <source>
        <tissue evidence="11">Brain</tissue>
    </source>
</reference>
<feature type="signal peptide" evidence="8">
    <location>
        <begin position="1"/>
        <end position="19"/>
    </location>
</feature>
<dbReference type="InterPro" id="IPR045249">
    <property type="entry name" value="HARBI1-like"/>
</dbReference>
<keyword evidence="6" id="KW-0378">Hydrolase</keyword>
<dbReference type="GO" id="GO:0004518">
    <property type="term" value="F:nuclease activity"/>
    <property type="evidence" value="ECO:0007669"/>
    <property type="project" value="UniProtKB-KW"/>
</dbReference>
<comment type="subcellular location">
    <subcellularLocation>
        <location evidence="2">Nucleus</location>
    </subcellularLocation>
</comment>
<feature type="domain" description="DDE Tnp4" evidence="9">
    <location>
        <begin position="80"/>
        <end position="230"/>
    </location>
</feature>
<reference evidence="11" key="1">
    <citation type="submission" date="2016-05" db="EMBL/GenBank/DDBJ databases">
        <authorList>
            <person name="Lavstsen T."/>
            <person name="Jespersen J.S."/>
        </authorList>
    </citation>
    <scope>NUCLEOTIDE SEQUENCE</scope>
    <source>
        <tissue evidence="11">Brain</tissue>
    </source>
</reference>
<comment type="cofactor">
    <cofactor evidence="1">
        <name>a divalent metal cation</name>
        <dbReference type="ChEBI" id="CHEBI:60240"/>
    </cofactor>
</comment>
<keyword evidence="5" id="KW-0479">Metal-binding</keyword>
<gene>
    <name evidence="11" type="primary">Nfu_g_1_024777</name>
    <name evidence="10" type="synonym">ZGC:113227</name>
</gene>
<name>A0A1A8U6R9_NOTFU</name>
<dbReference type="PANTHER" id="PTHR22930:SF236">
    <property type="entry name" value="PROTEIN ALP1-LIKE-RELATED"/>
    <property type="match status" value="1"/>
</dbReference>
<feature type="chain" id="PRO_5015059033" evidence="8">
    <location>
        <begin position="20"/>
        <end position="242"/>
    </location>
</feature>
<evidence type="ECO:0000256" key="6">
    <source>
        <dbReference type="ARBA" id="ARBA00022801"/>
    </source>
</evidence>
<dbReference type="GO" id="GO:0005634">
    <property type="term" value="C:nucleus"/>
    <property type="evidence" value="ECO:0007669"/>
    <property type="project" value="UniProtKB-SubCell"/>
</dbReference>
<dbReference type="GO" id="GO:0046872">
    <property type="term" value="F:metal ion binding"/>
    <property type="evidence" value="ECO:0007669"/>
    <property type="project" value="UniProtKB-KW"/>
</dbReference>
<evidence type="ECO:0000313" key="10">
    <source>
        <dbReference type="EMBL" id="SBS43544.1"/>
    </source>
</evidence>
<dbReference type="AlphaFoldDB" id="A0A1A8U6R9"/>
<proteinExistence type="inferred from homology"/>
<dbReference type="EMBL" id="HAEJ01003552">
    <property type="protein sequence ID" value="SBS44009.1"/>
    <property type="molecule type" value="Transcribed_RNA"/>
</dbReference>
<accession>A0A1A8U6R9</accession>
<dbReference type="Pfam" id="PF13359">
    <property type="entry name" value="DDE_Tnp_4"/>
    <property type="match status" value="1"/>
</dbReference>
<evidence type="ECO:0000256" key="4">
    <source>
        <dbReference type="ARBA" id="ARBA00022722"/>
    </source>
</evidence>
<dbReference type="GO" id="GO:0016787">
    <property type="term" value="F:hydrolase activity"/>
    <property type="evidence" value="ECO:0007669"/>
    <property type="project" value="UniProtKB-KW"/>
</dbReference>
<protein>
    <submittedName>
        <fullName evidence="10">Zgc:113227</fullName>
    </submittedName>
</protein>